<feature type="transmembrane region" description="Helical" evidence="1">
    <location>
        <begin position="41"/>
        <end position="62"/>
    </location>
</feature>
<comment type="caution">
    <text evidence="2">The sequence shown here is derived from an EMBL/GenBank/DDBJ whole genome shotgun (WGS) entry which is preliminary data.</text>
</comment>
<protein>
    <submittedName>
        <fullName evidence="2">Uncharacterized protein</fullName>
    </submittedName>
</protein>
<reference evidence="2 3" key="1">
    <citation type="submission" date="2018-04" db="EMBL/GenBank/DDBJ databases">
        <title>Brenneria corticis sp.nov.</title>
        <authorList>
            <person name="Li Y."/>
        </authorList>
    </citation>
    <scope>NUCLEOTIDE SEQUENCE [LARGE SCALE GENOMIC DNA]</scope>
    <source>
        <strain evidence="2 3">CFCC 11842</strain>
    </source>
</reference>
<keyword evidence="3" id="KW-1185">Reference proteome</keyword>
<keyword evidence="1" id="KW-0472">Membrane</keyword>
<organism evidence="2 3">
    <name type="scientific">Brenneria corticis</name>
    <dbReference type="NCBI Taxonomy" id="2173106"/>
    <lineage>
        <taxon>Bacteria</taxon>
        <taxon>Pseudomonadati</taxon>
        <taxon>Pseudomonadota</taxon>
        <taxon>Gammaproteobacteria</taxon>
        <taxon>Enterobacterales</taxon>
        <taxon>Pectobacteriaceae</taxon>
        <taxon>Brenneria</taxon>
    </lineage>
</organism>
<evidence type="ECO:0000313" key="3">
    <source>
        <dbReference type="Proteomes" id="UP000296159"/>
    </source>
</evidence>
<dbReference type="Proteomes" id="UP000296159">
    <property type="component" value="Unassembled WGS sequence"/>
</dbReference>
<dbReference type="RefSeq" id="WP_136167671.1">
    <property type="nucleotide sequence ID" value="NZ_KZ819086.1"/>
</dbReference>
<evidence type="ECO:0000256" key="1">
    <source>
        <dbReference type="SAM" id="Phobius"/>
    </source>
</evidence>
<evidence type="ECO:0000313" key="2">
    <source>
        <dbReference type="EMBL" id="PWC12650.1"/>
    </source>
</evidence>
<dbReference type="AlphaFoldDB" id="A0A2U1TTC8"/>
<keyword evidence="1" id="KW-1133">Transmembrane helix</keyword>
<gene>
    <name evidence="2" type="ORF">DDT56_17375</name>
</gene>
<proteinExistence type="predicted"/>
<name>A0A2U1TTC8_9GAMM</name>
<accession>A0A2U1TTC8</accession>
<keyword evidence="1" id="KW-0812">Transmembrane</keyword>
<dbReference type="EMBL" id="QDKH01000022">
    <property type="protein sequence ID" value="PWC12650.1"/>
    <property type="molecule type" value="Genomic_DNA"/>
</dbReference>
<sequence length="66" mass="7556">MKKKYRFNLKLAFDVEKSLTDSARDSDLVEKQVDSNKNRELMTMLVALGPYVAFVAALIKLYCVLI</sequence>